<dbReference type="PANTHER" id="PTHR46910:SF38">
    <property type="entry name" value="ZN(2)-C6 FUNGAL-TYPE DOMAIN-CONTAINING PROTEIN"/>
    <property type="match status" value="1"/>
</dbReference>
<feature type="region of interest" description="Disordered" evidence="2">
    <location>
        <begin position="693"/>
        <end position="758"/>
    </location>
</feature>
<dbReference type="Proteomes" id="UP000518752">
    <property type="component" value="Unassembled WGS sequence"/>
</dbReference>
<dbReference type="GO" id="GO:0006351">
    <property type="term" value="P:DNA-templated transcription"/>
    <property type="evidence" value="ECO:0007669"/>
    <property type="project" value="InterPro"/>
</dbReference>
<evidence type="ECO:0000256" key="1">
    <source>
        <dbReference type="ARBA" id="ARBA00023242"/>
    </source>
</evidence>
<reference evidence="4 5" key="1">
    <citation type="journal article" date="2020" name="ISME J.">
        <title>Uncovering the hidden diversity of litter-decomposition mechanisms in mushroom-forming fungi.</title>
        <authorList>
            <person name="Floudas D."/>
            <person name="Bentzer J."/>
            <person name="Ahren D."/>
            <person name="Johansson T."/>
            <person name="Persson P."/>
            <person name="Tunlid A."/>
        </authorList>
    </citation>
    <scope>NUCLEOTIDE SEQUENCE [LARGE SCALE GENOMIC DNA]</scope>
    <source>
        <strain evidence="4 5">CBS 406.79</strain>
    </source>
</reference>
<dbReference type="CDD" id="cd12148">
    <property type="entry name" value="fungal_TF_MHR"/>
    <property type="match status" value="1"/>
</dbReference>
<evidence type="ECO:0000313" key="4">
    <source>
        <dbReference type="EMBL" id="KAF5381235.1"/>
    </source>
</evidence>
<feature type="compositionally biased region" description="Acidic residues" evidence="2">
    <location>
        <begin position="704"/>
        <end position="713"/>
    </location>
</feature>
<dbReference type="PANTHER" id="PTHR46910">
    <property type="entry name" value="TRANSCRIPTION FACTOR PDR1"/>
    <property type="match status" value="1"/>
</dbReference>
<dbReference type="GO" id="GO:0000981">
    <property type="term" value="F:DNA-binding transcription factor activity, RNA polymerase II-specific"/>
    <property type="evidence" value="ECO:0007669"/>
    <property type="project" value="InterPro"/>
</dbReference>
<keyword evidence="1" id="KW-0539">Nucleus</keyword>
<feature type="domain" description="Xylanolytic transcriptional activator regulatory" evidence="3">
    <location>
        <begin position="363"/>
        <end position="436"/>
    </location>
</feature>
<comment type="caution">
    <text evidence="4">The sequence shown here is derived from an EMBL/GenBank/DDBJ whole genome shotgun (WGS) entry which is preliminary data.</text>
</comment>
<protein>
    <recommendedName>
        <fullName evidence="3">Xylanolytic transcriptional activator regulatory domain-containing protein</fullName>
    </recommendedName>
</protein>
<dbReference type="EMBL" id="JAACJN010000059">
    <property type="protein sequence ID" value="KAF5381235.1"/>
    <property type="molecule type" value="Genomic_DNA"/>
</dbReference>
<dbReference type="OrthoDB" id="4456959at2759"/>
<proteinExistence type="predicted"/>
<dbReference type="SMART" id="SM00906">
    <property type="entry name" value="Fungal_trans"/>
    <property type="match status" value="1"/>
</dbReference>
<dbReference type="InterPro" id="IPR050987">
    <property type="entry name" value="AtrR-like"/>
</dbReference>
<accession>A0A8H5HDJ3</accession>
<organism evidence="4 5">
    <name type="scientific">Collybiopsis confluens</name>
    <dbReference type="NCBI Taxonomy" id="2823264"/>
    <lineage>
        <taxon>Eukaryota</taxon>
        <taxon>Fungi</taxon>
        <taxon>Dikarya</taxon>
        <taxon>Basidiomycota</taxon>
        <taxon>Agaricomycotina</taxon>
        <taxon>Agaricomycetes</taxon>
        <taxon>Agaricomycetidae</taxon>
        <taxon>Agaricales</taxon>
        <taxon>Marasmiineae</taxon>
        <taxon>Omphalotaceae</taxon>
        <taxon>Collybiopsis</taxon>
    </lineage>
</organism>
<feature type="region of interest" description="Disordered" evidence="2">
    <location>
        <begin position="134"/>
        <end position="167"/>
    </location>
</feature>
<dbReference type="CDD" id="cd00067">
    <property type="entry name" value="GAL4"/>
    <property type="match status" value="1"/>
</dbReference>
<gene>
    <name evidence="4" type="ORF">D9757_007851</name>
</gene>
<dbReference type="InterPro" id="IPR007219">
    <property type="entry name" value="XnlR_reg_dom"/>
</dbReference>
<sequence>MSDIHDDGLDVARKKRRLRNACDECRKRKVIAQSGSAIPAQTALLSVLIDLIAPMISFCLEAKSSLGGTPATLTQRLRRPPGERSIRETVDAILSTRHPFRIPRDETEVRRMLVDLATFIDYLEEDNARLREQYSATSQAAVPNTGPIQKSMTPVTPSDSSRPSDTYSIDDLTEDIRSFEFDNTGSRFFGTSSSNNFVKTAFDLKKEYARNANLGKETWVVRRRPEFWTVFPWQTQISKLPALEFPPDDLLHQLIEYYLYHMNHILPFFDRSTFTRSVAEGLHLRNRSFGNLVLAVCAVGARFSNDPRVFEEGIPSEHSIGWKWIRQIQPLHQTFIDPPSIYDIQTFLVYSSFMACTSTPELCWILVSVGVRLLQDVGAHRKNQGNSKPTAETESWKRAFWYMYIIDIFASTFLGRPRCLSQSDFDADLPVECDEEFWEHQGSEMVFRQPPGKPSTMTYWVCFIKLMHILGRVLQTVYAIDQPDVWSAMGLSKLEWNEKIVADLDSSLNEWTDSIPEYLKWDPNREDREHFTQSAMLYLSYYLVQILVHRHFIPGPGENSVLSFPSLAICANAARSCLHVLEVQDQRHARMFIFPNVSLALFNSVIVLLVNTWRGRHSQGLSSRADVNNELDLIYRSVEMLEQDESRLNLTLSVTNSRNSLTPILNRWQSAGRMRDVLKIVLSHHHELSHKISLKRRRESGAYGDDDDDDDDGPSPTVSKTTEGQRRMNRNNRSFGGVQDFVQNSPFPPTTAAPNLPLHTKELGSFPISDSFDLLSWVSLDGSSSSSVPPISPLDEPQFSQVNQLPYPEGYGLGGMSQHLTFDDTRDNGDWSSYMTNIDEVLQSVNYRI</sequence>
<dbReference type="Pfam" id="PF04082">
    <property type="entry name" value="Fungal_trans"/>
    <property type="match status" value="1"/>
</dbReference>
<dbReference type="GO" id="GO:0008270">
    <property type="term" value="F:zinc ion binding"/>
    <property type="evidence" value="ECO:0007669"/>
    <property type="project" value="InterPro"/>
</dbReference>
<name>A0A8H5HDJ3_9AGAR</name>
<dbReference type="InterPro" id="IPR001138">
    <property type="entry name" value="Zn2Cys6_DnaBD"/>
</dbReference>
<dbReference type="AlphaFoldDB" id="A0A8H5HDJ3"/>
<evidence type="ECO:0000256" key="2">
    <source>
        <dbReference type="SAM" id="MobiDB-lite"/>
    </source>
</evidence>
<dbReference type="GO" id="GO:0003677">
    <property type="term" value="F:DNA binding"/>
    <property type="evidence" value="ECO:0007669"/>
    <property type="project" value="InterPro"/>
</dbReference>
<evidence type="ECO:0000259" key="3">
    <source>
        <dbReference type="SMART" id="SM00906"/>
    </source>
</evidence>
<evidence type="ECO:0000313" key="5">
    <source>
        <dbReference type="Proteomes" id="UP000518752"/>
    </source>
</evidence>
<keyword evidence="5" id="KW-1185">Reference proteome</keyword>